<dbReference type="NCBIfam" id="TIGR01035">
    <property type="entry name" value="hemA"/>
    <property type="match status" value="1"/>
</dbReference>
<dbReference type="InterPro" id="IPR015896">
    <property type="entry name" value="4pyrrol_synth_GluRdtase_dimer"/>
</dbReference>
<gene>
    <name evidence="8" type="primary">hemA</name>
    <name evidence="17" type="ORF">DFR58_107120</name>
</gene>
<dbReference type="InterPro" id="IPR018214">
    <property type="entry name" value="GluRdtase_CS"/>
</dbReference>
<name>A0A369BD23_9FIRM</name>
<feature type="binding site" evidence="8 11">
    <location>
        <begin position="190"/>
        <end position="195"/>
    </location>
    <ligand>
        <name>NADP(+)</name>
        <dbReference type="ChEBI" id="CHEBI:58349"/>
    </ligand>
</feature>
<evidence type="ECO:0000256" key="6">
    <source>
        <dbReference type="ARBA" id="ARBA00023244"/>
    </source>
</evidence>
<comment type="subunit">
    <text evidence="8">Homodimer.</text>
</comment>
<comment type="caution">
    <text evidence="17">The sequence shown here is derived from an EMBL/GenBank/DDBJ whole genome shotgun (WGS) entry which is preliminary data.</text>
</comment>
<evidence type="ECO:0000256" key="10">
    <source>
        <dbReference type="PIRSR" id="PIRSR000445-2"/>
    </source>
</evidence>
<dbReference type="Proteomes" id="UP000253034">
    <property type="component" value="Unassembled WGS sequence"/>
</dbReference>
<feature type="binding site" evidence="8 10">
    <location>
        <begin position="49"/>
        <end position="52"/>
    </location>
    <ligand>
        <name>substrate</name>
    </ligand>
</feature>
<dbReference type="InterPro" id="IPR015895">
    <property type="entry name" value="4pyrrol_synth_GluRdtase_N"/>
</dbReference>
<evidence type="ECO:0000259" key="16">
    <source>
        <dbReference type="Pfam" id="PF05201"/>
    </source>
</evidence>
<feature type="domain" description="Quinate/shikimate 5-dehydrogenase/glutamyl-tRNA reductase" evidence="15">
    <location>
        <begin position="174"/>
        <end position="305"/>
    </location>
</feature>
<reference evidence="17 18" key="1">
    <citation type="submission" date="2018-07" db="EMBL/GenBank/DDBJ databases">
        <title>Genomic Encyclopedia of Type Strains, Phase IV (KMG-IV): sequencing the most valuable type-strain genomes for metagenomic binning, comparative biology and taxonomic classification.</title>
        <authorList>
            <person name="Goeker M."/>
        </authorList>
    </citation>
    <scope>NUCLEOTIDE SEQUENCE [LARGE SCALE GENOMIC DNA]</scope>
    <source>
        <strain evidence="17 18">DSM 27016</strain>
    </source>
</reference>
<feature type="site" description="Important for activity" evidence="8 12">
    <location>
        <position position="99"/>
    </location>
</feature>
<dbReference type="Pfam" id="PF01488">
    <property type="entry name" value="Shikimate_DH"/>
    <property type="match status" value="1"/>
</dbReference>
<dbReference type="InterPro" id="IPR006151">
    <property type="entry name" value="Shikm_DH/Glu-tRNA_Rdtase"/>
</dbReference>
<comment type="domain">
    <text evidence="8">Possesses an unusual extended V-shaped dimeric structure with each monomer consisting of three distinct domains arranged along a curved 'spinal' alpha-helix. The N-terminal catalytic domain specifically recognizes the glutamate moiety of the substrate. The second domain is the NADPH-binding domain, and the third C-terminal domain is responsible for dimerization.</text>
</comment>
<dbReference type="SUPFAM" id="SSF51735">
    <property type="entry name" value="NAD(P)-binding Rossmann-fold domains"/>
    <property type="match status" value="1"/>
</dbReference>
<comment type="pathway">
    <text evidence="1 8 13">Porphyrin-containing compound metabolism; protoporphyrin-IX biosynthesis; 5-aminolevulinate from L-glutamyl-tRNA(Glu): step 1/2.</text>
</comment>
<proteinExistence type="inferred from homology"/>
<dbReference type="PANTHER" id="PTHR43013:SF1">
    <property type="entry name" value="GLUTAMYL-TRNA REDUCTASE"/>
    <property type="match status" value="1"/>
</dbReference>
<dbReference type="GO" id="GO:0019353">
    <property type="term" value="P:protoporphyrinogen IX biosynthetic process from glutamate"/>
    <property type="evidence" value="ECO:0007669"/>
    <property type="project" value="TreeGrafter"/>
</dbReference>
<dbReference type="PANTHER" id="PTHR43013">
    <property type="entry name" value="GLUTAMYL-TRNA REDUCTASE"/>
    <property type="match status" value="1"/>
</dbReference>
<dbReference type="HAMAP" id="MF_00087">
    <property type="entry name" value="Glu_tRNA_reductase"/>
    <property type="match status" value="1"/>
</dbReference>
<dbReference type="RefSeq" id="WP_170138079.1">
    <property type="nucleotide sequence ID" value="NZ_QPJT01000007.1"/>
</dbReference>
<dbReference type="Gene3D" id="3.40.50.720">
    <property type="entry name" value="NAD(P)-binding Rossmann-like Domain"/>
    <property type="match status" value="1"/>
</dbReference>
<dbReference type="AlphaFoldDB" id="A0A369BD23"/>
<evidence type="ECO:0000256" key="4">
    <source>
        <dbReference type="ARBA" id="ARBA00022857"/>
    </source>
</evidence>
<dbReference type="SUPFAM" id="SSF69742">
    <property type="entry name" value="Glutamyl tRNA-reductase catalytic, N-terminal domain"/>
    <property type="match status" value="1"/>
</dbReference>
<dbReference type="Pfam" id="PF05201">
    <property type="entry name" value="GlutR_N"/>
    <property type="match status" value="1"/>
</dbReference>
<evidence type="ECO:0000256" key="3">
    <source>
        <dbReference type="ARBA" id="ARBA00012970"/>
    </source>
</evidence>
<dbReference type="GO" id="GO:0008883">
    <property type="term" value="F:glutamyl-tRNA reductase activity"/>
    <property type="evidence" value="ECO:0007669"/>
    <property type="project" value="UniProtKB-UniRule"/>
</dbReference>
<evidence type="ECO:0000313" key="18">
    <source>
        <dbReference type="Proteomes" id="UP000253034"/>
    </source>
</evidence>
<dbReference type="FunFam" id="3.30.460.30:FF:000001">
    <property type="entry name" value="Glutamyl-tRNA reductase"/>
    <property type="match status" value="1"/>
</dbReference>
<evidence type="ECO:0000256" key="13">
    <source>
        <dbReference type="RuleBase" id="RU000584"/>
    </source>
</evidence>
<dbReference type="InterPro" id="IPR036291">
    <property type="entry name" value="NAD(P)-bd_dom_sf"/>
</dbReference>
<dbReference type="PIRSF" id="PIRSF000445">
    <property type="entry name" value="4pyrrol_synth_GluRdtase"/>
    <property type="match status" value="1"/>
</dbReference>
<dbReference type="InterPro" id="IPR036453">
    <property type="entry name" value="GluRdtase_dimer_dom_sf"/>
</dbReference>
<accession>A0A369BD23</accession>
<sequence>MNIYVTGINYKTTPIQTRELLSFNKNERIQALKHVFKLRGVEECILLSTCNRTEIYIYSQVEDFDVGQAQNALCRIKELDIYELKKYFYVYGGVKAAEHLFNVASGLDSMVLGEDQILGQVKEAHDIALEARTSSSILNTLFREAITAAKEVKTNTGLSHESLSIGSLAAKLLEESFKEGLSSKCALVIGTGKMGFIAFKNLLSKGVGKIYATTRAHGTSRGILGQMPGVIAIDYDKRYSVLNECDIVISSTSSPHYTLTKDMVEKNITVLKQRVFIDMAVPRDMDELIGEVEGISCYNIDSLKCISVKNLDRRIEEASKAGNIIREFVEEYEKWYEFRSVLTEVKHIRELVQQSAEAKIEGVIGRLKQAGNEDKEMVRAAVNGIVGDIINRFIYNVRDNACNEDMKVYFRCLAESLKNSGQEP</sequence>
<evidence type="ECO:0000256" key="7">
    <source>
        <dbReference type="ARBA" id="ARBA00047464"/>
    </source>
</evidence>
<dbReference type="GO" id="GO:0050661">
    <property type="term" value="F:NADP binding"/>
    <property type="evidence" value="ECO:0007669"/>
    <property type="project" value="InterPro"/>
</dbReference>
<keyword evidence="18" id="KW-1185">Reference proteome</keyword>
<comment type="catalytic activity">
    <reaction evidence="7 8 13">
        <text>(S)-4-amino-5-oxopentanoate + tRNA(Glu) + NADP(+) = L-glutamyl-tRNA(Glu) + NADPH + H(+)</text>
        <dbReference type="Rhea" id="RHEA:12344"/>
        <dbReference type="Rhea" id="RHEA-COMP:9663"/>
        <dbReference type="Rhea" id="RHEA-COMP:9680"/>
        <dbReference type="ChEBI" id="CHEBI:15378"/>
        <dbReference type="ChEBI" id="CHEBI:57501"/>
        <dbReference type="ChEBI" id="CHEBI:57783"/>
        <dbReference type="ChEBI" id="CHEBI:58349"/>
        <dbReference type="ChEBI" id="CHEBI:78442"/>
        <dbReference type="ChEBI" id="CHEBI:78520"/>
        <dbReference type="EC" id="1.2.1.70"/>
    </reaction>
</comment>
<evidence type="ECO:0000256" key="2">
    <source>
        <dbReference type="ARBA" id="ARBA00005916"/>
    </source>
</evidence>
<evidence type="ECO:0000256" key="12">
    <source>
        <dbReference type="PIRSR" id="PIRSR000445-4"/>
    </source>
</evidence>
<feature type="domain" description="Tetrapyrrole biosynthesis glutamyl-tRNA reductase dimerisation" evidence="14">
    <location>
        <begin position="320"/>
        <end position="415"/>
    </location>
</feature>
<feature type="binding site" evidence="8 10">
    <location>
        <begin position="114"/>
        <end position="116"/>
    </location>
    <ligand>
        <name>substrate</name>
    </ligand>
</feature>
<feature type="binding site" evidence="8 10">
    <location>
        <position position="120"/>
    </location>
    <ligand>
        <name>substrate</name>
    </ligand>
</feature>
<dbReference type="CDD" id="cd05213">
    <property type="entry name" value="NAD_bind_Glutamyl_tRNA_reduct"/>
    <property type="match status" value="1"/>
</dbReference>
<dbReference type="InterPro" id="IPR036343">
    <property type="entry name" value="GluRdtase_N_sf"/>
</dbReference>
<evidence type="ECO:0000313" key="17">
    <source>
        <dbReference type="EMBL" id="RCX17574.1"/>
    </source>
</evidence>
<dbReference type="SUPFAM" id="SSF69075">
    <property type="entry name" value="Glutamyl tRNA-reductase dimerization domain"/>
    <property type="match status" value="1"/>
</dbReference>
<comment type="miscellaneous">
    <text evidence="8">During catalysis, the active site Cys acts as a nucleophile attacking the alpha-carbonyl group of tRNA-bound glutamate with the formation of a thioester intermediate between enzyme and glutamate, and the concomitant release of tRNA(Glu). The thioester intermediate is finally reduced by direct hydride transfer from NADPH, to form the product GSA.</text>
</comment>
<protein>
    <recommendedName>
        <fullName evidence="3 8">Glutamyl-tRNA reductase</fullName>
        <shortName evidence="8">GluTR</shortName>
        <ecNumber evidence="3 8">1.2.1.70</ecNumber>
    </recommendedName>
</protein>
<keyword evidence="5 8" id="KW-0560">Oxidoreductase</keyword>
<dbReference type="EMBL" id="QPJT01000007">
    <property type="protein sequence ID" value="RCX17574.1"/>
    <property type="molecule type" value="Genomic_DNA"/>
</dbReference>
<comment type="function">
    <text evidence="8">Catalyzes the NADPH-dependent reduction of glutamyl-tRNA(Glu) to glutamate 1-semialdehyde (GSA).</text>
</comment>
<evidence type="ECO:0000259" key="15">
    <source>
        <dbReference type="Pfam" id="PF01488"/>
    </source>
</evidence>
<dbReference type="Pfam" id="PF00745">
    <property type="entry name" value="GlutR_dimer"/>
    <property type="match status" value="1"/>
</dbReference>
<evidence type="ECO:0000256" key="1">
    <source>
        <dbReference type="ARBA" id="ARBA00005059"/>
    </source>
</evidence>
<dbReference type="EC" id="1.2.1.70" evidence="3 8"/>
<dbReference type="InterPro" id="IPR000343">
    <property type="entry name" value="4pyrrol_synth_GluRdtase"/>
</dbReference>
<feature type="binding site" evidence="8 10">
    <location>
        <position position="109"/>
    </location>
    <ligand>
        <name>substrate</name>
    </ligand>
</feature>
<keyword evidence="6 8" id="KW-0627">Porphyrin biosynthesis</keyword>
<evidence type="ECO:0000256" key="11">
    <source>
        <dbReference type="PIRSR" id="PIRSR000445-3"/>
    </source>
</evidence>
<evidence type="ECO:0000259" key="14">
    <source>
        <dbReference type="Pfam" id="PF00745"/>
    </source>
</evidence>
<dbReference type="UniPathway" id="UPA00251">
    <property type="reaction ID" value="UER00316"/>
</dbReference>
<dbReference type="Gene3D" id="3.30.460.30">
    <property type="entry name" value="Glutamyl-tRNA reductase, N-terminal domain"/>
    <property type="match status" value="1"/>
</dbReference>
<organism evidence="17 18">
    <name type="scientific">Anaerobacterium chartisolvens</name>
    <dbReference type="NCBI Taxonomy" id="1297424"/>
    <lineage>
        <taxon>Bacteria</taxon>
        <taxon>Bacillati</taxon>
        <taxon>Bacillota</taxon>
        <taxon>Clostridia</taxon>
        <taxon>Eubacteriales</taxon>
        <taxon>Oscillospiraceae</taxon>
        <taxon>Anaerobacterium</taxon>
    </lineage>
</organism>
<feature type="active site" description="Nucleophile" evidence="8 9">
    <location>
        <position position="50"/>
    </location>
</feature>
<feature type="domain" description="Glutamyl-tRNA reductase N-terminal" evidence="16">
    <location>
        <begin position="7"/>
        <end position="156"/>
    </location>
</feature>
<dbReference type="PROSITE" id="PS00747">
    <property type="entry name" value="GLUTR"/>
    <property type="match status" value="1"/>
</dbReference>
<evidence type="ECO:0000256" key="5">
    <source>
        <dbReference type="ARBA" id="ARBA00023002"/>
    </source>
</evidence>
<comment type="similarity">
    <text evidence="2 8 13">Belongs to the glutamyl-tRNA reductase family.</text>
</comment>
<evidence type="ECO:0000256" key="9">
    <source>
        <dbReference type="PIRSR" id="PIRSR000445-1"/>
    </source>
</evidence>
<evidence type="ECO:0000256" key="8">
    <source>
        <dbReference type="HAMAP-Rule" id="MF_00087"/>
    </source>
</evidence>
<keyword evidence="4 8" id="KW-0521">NADP</keyword>